<dbReference type="STRING" id="6832.A0A553PER7"/>
<dbReference type="InterPro" id="IPR018114">
    <property type="entry name" value="TRYPSIN_HIS"/>
</dbReference>
<sequence>MVLGTEAKPHSWPYIVSLNVDDNHICAGSILNEEWILTAAHCLDGAVSVEVTAGAHNQADFTESTQVRITSTDLTVNRDYDDVNIISDTGLIRLPEKLDLSGPNIKAVVMASADPLANEIVTSVGWGLTEDFGTVSATLNQVDVPVLDYDECLAAWDNILDPKQLCINAEGGKGTCGGDSGGPTMFNNQQVGITSFGGSSCGSGEPADEEWILTAAHCLDGAVSVEVTAGAHNQADVTESTQVRITSTNLTVNRDYDDVNIISDTGLIRLPEKLTSVVCLISRLLSWASADPLANEIVTSVGWGLTEDFGHCFTHSKPSRCSCPGL</sequence>
<dbReference type="InterPro" id="IPR001254">
    <property type="entry name" value="Trypsin_dom"/>
</dbReference>
<keyword evidence="5" id="KW-1015">Disulfide bond</keyword>
<reference evidence="7 8" key="1">
    <citation type="journal article" date="2018" name="Nat. Ecol. Evol.">
        <title>Genomic signatures of mitonuclear coevolution across populations of Tigriopus californicus.</title>
        <authorList>
            <person name="Barreto F.S."/>
            <person name="Watson E.T."/>
            <person name="Lima T.G."/>
            <person name="Willett C.S."/>
            <person name="Edmands S."/>
            <person name="Li W."/>
            <person name="Burton R.S."/>
        </authorList>
    </citation>
    <scope>NUCLEOTIDE SEQUENCE [LARGE SCALE GENOMIC DNA]</scope>
    <source>
        <strain evidence="7 8">San Diego</strain>
    </source>
</reference>
<keyword evidence="8" id="KW-1185">Reference proteome</keyword>
<comment type="similarity">
    <text evidence="1">Belongs to the peptidase S1 family.</text>
</comment>
<dbReference type="InterPro" id="IPR001314">
    <property type="entry name" value="Peptidase_S1A"/>
</dbReference>
<evidence type="ECO:0000313" key="7">
    <source>
        <dbReference type="EMBL" id="TRY76172.1"/>
    </source>
</evidence>
<name>A0A553PER7_TIGCA</name>
<proteinExistence type="inferred from homology"/>
<keyword evidence="4" id="KW-0720">Serine protease</keyword>
<dbReference type="CDD" id="cd00190">
    <property type="entry name" value="Tryp_SPc"/>
    <property type="match status" value="1"/>
</dbReference>
<dbReference type="InterPro" id="IPR043504">
    <property type="entry name" value="Peptidase_S1_PA_chymotrypsin"/>
</dbReference>
<dbReference type="EMBL" id="VCGU01000004">
    <property type="protein sequence ID" value="TRY76172.1"/>
    <property type="molecule type" value="Genomic_DNA"/>
</dbReference>
<protein>
    <recommendedName>
        <fullName evidence="6">Peptidase S1 domain-containing protein</fullName>
    </recommendedName>
</protein>
<dbReference type="InterPro" id="IPR050430">
    <property type="entry name" value="Peptidase_S1"/>
</dbReference>
<dbReference type="GO" id="GO:0006508">
    <property type="term" value="P:proteolysis"/>
    <property type="evidence" value="ECO:0007669"/>
    <property type="project" value="UniProtKB-KW"/>
</dbReference>
<feature type="domain" description="Peptidase S1" evidence="6">
    <location>
        <begin position="1"/>
        <end position="287"/>
    </location>
</feature>
<keyword evidence="2" id="KW-0645">Protease</keyword>
<evidence type="ECO:0000256" key="1">
    <source>
        <dbReference type="ARBA" id="ARBA00007664"/>
    </source>
</evidence>
<evidence type="ECO:0000256" key="5">
    <source>
        <dbReference type="ARBA" id="ARBA00023157"/>
    </source>
</evidence>
<dbReference type="Proteomes" id="UP000318571">
    <property type="component" value="Chromosome 5"/>
</dbReference>
<dbReference type="GO" id="GO:0004252">
    <property type="term" value="F:serine-type endopeptidase activity"/>
    <property type="evidence" value="ECO:0007669"/>
    <property type="project" value="InterPro"/>
</dbReference>
<dbReference type="PANTHER" id="PTHR24276:SF98">
    <property type="entry name" value="FI18310P1-RELATED"/>
    <property type="match status" value="1"/>
</dbReference>
<dbReference type="PROSITE" id="PS50240">
    <property type="entry name" value="TRYPSIN_DOM"/>
    <property type="match status" value="1"/>
</dbReference>
<dbReference type="SMART" id="SM00020">
    <property type="entry name" value="Tryp_SPc"/>
    <property type="match status" value="1"/>
</dbReference>
<evidence type="ECO:0000256" key="3">
    <source>
        <dbReference type="ARBA" id="ARBA00022801"/>
    </source>
</evidence>
<evidence type="ECO:0000256" key="4">
    <source>
        <dbReference type="ARBA" id="ARBA00022825"/>
    </source>
</evidence>
<dbReference type="AlphaFoldDB" id="A0A553PER7"/>
<dbReference type="SUPFAM" id="SSF50494">
    <property type="entry name" value="Trypsin-like serine proteases"/>
    <property type="match status" value="2"/>
</dbReference>
<dbReference type="PANTHER" id="PTHR24276">
    <property type="entry name" value="POLYSERASE-RELATED"/>
    <property type="match status" value="1"/>
</dbReference>
<keyword evidence="3" id="KW-0378">Hydrolase</keyword>
<gene>
    <name evidence="7" type="ORF">TCAL_10613</name>
</gene>
<evidence type="ECO:0000259" key="6">
    <source>
        <dbReference type="PROSITE" id="PS50240"/>
    </source>
</evidence>
<dbReference type="Gene3D" id="2.40.10.10">
    <property type="entry name" value="Trypsin-like serine proteases"/>
    <property type="match status" value="3"/>
</dbReference>
<dbReference type="PRINTS" id="PR00722">
    <property type="entry name" value="CHYMOTRYPSIN"/>
</dbReference>
<dbReference type="PROSITE" id="PS00134">
    <property type="entry name" value="TRYPSIN_HIS"/>
    <property type="match status" value="2"/>
</dbReference>
<dbReference type="OMA" id="GAHNQAD"/>
<dbReference type="Pfam" id="PF00089">
    <property type="entry name" value="Trypsin"/>
    <property type="match status" value="2"/>
</dbReference>
<accession>A0A553PER7</accession>
<evidence type="ECO:0000313" key="8">
    <source>
        <dbReference type="Proteomes" id="UP000318571"/>
    </source>
</evidence>
<evidence type="ECO:0000256" key="2">
    <source>
        <dbReference type="ARBA" id="ARBA00022670"/>
    </source>
</evidence>
<comment type="caution">
    <text evidence="7">The sequence shown here is derived from an EMBL/GenBank/DDBJ whole genome shotgun (WGS) entry which is preliminary data.</text>
</comment>
<organism evidence="7 8">
    <name type="scientific">Tigriopus californicus</name>
    <name type="common">Marine copepod</name>
    <dbReference type="NCBI Taxonomy" id="6832"/>
    <lineage>
        <taxon>Eukaryota</taxon>
        <taxon>Metazoa</taxon>
        <taxon>Ecdysozoa</taxon>
        <taxon>Arthropoda</taxon>
        <taxon>Crustacea</taxon>
        <taxon>Multicrustacea</taxon>
        <taxon>Hexanauplia</taxon>
        <taxon>Copepoda</taxon>
        <taxon>Harpacticoida</taxon>
        <taxon>Harpacticidae</taxon>
        <taxon>Tigriopus</taxon>
    </lineage>
</organism>
<dbReference type="InterPro" id="IPR009003">
    <property type="entry name" value="Peptidase_S1_PA"/>
</dbReference>
<dbReference type="FunFam" id="2.40.10.10:FF:000068">
    <property type="entry name" value="transmembrane protease serine 2"/>
    <property type="match status" value="1"/>
</dbReference>